<reference evidence="7 8" key="1">
    <citation type="submission" date="2024-09" db="EMBL/GenBank/DDBJ databases">
        <title>Chromosome-scale assembly of Riccia fluitans.</title>
        <authorList>
            <person name="Paukszto L."/>
            <person name="Sawicki J."/>
            <person name="Karawczyk K."/>
            <person name="Piernik-Szablinska J."/>
            <person name="Szczecinska M."/>
            <person name="Mazdziarz M."/>
        </authorList>
    </citation>
    <scope>NUCLEOTIDE SEQUENCE [LARGE SCALE GENOMIC DNA]</scope>
    <source>
        <strain evidence="7">Rf_01</strain>
        <tissue evidence="7">Aerial parts of the thallus</tissue>
    </source>
</reference>
<dbReference type="Pfam" id="PF07738">
    <property type="entry name" value="Sad1_UNC"/>
    <property type="match status" value="1"/>
</dbReference>
<dbReference type="Gene3D" id="2.60.120.260">
    <property type="entry name" value="Galactose-binding domain-like"/>
    <property type="match status" value="1"/>
</dbReference>
<gene>
    <name evidence="7" type="ORF">R1flu_008231</name>
</gene>
<keyword evidence="3" id="KW-1133">Transmembrane helix</keyword>
<evidence type="ECO:0000256" key="5">
    <source>
        <dbReference type="SAM" id="MobiDB-lite"/>
    </source>
</evidence>
<keyword evidence="4" id="KW-0472">Membrane</keyword>
<evidence type="ECO:0000256" key="2">
    <source>
        <dbReference type="ARBA" id="ARBA00022692"/>
    </source>
</evidence>
<dbReference type="InterPro" id="IPR012919">
    <property type="entry name" value="SUN_dom"/>
</dbReference>
<protein>
    <recommendedName>
        <fullName evidence="6">SUN domain-containing protein</fullName>
    </recommendedName>
</protein>
<feature type="compositionally biased region" description="Low complexity" evidence="5">
    <location>
        <begin position="22"/>
        <end position="31"/>
    </location>
</feature>
<comment type="subcellular location">
    <subcellularLocation>
        <location evidence="1">Membrane</location>
    </subcellularLocation>
</comment>
<sequence length="458" mass="50582">MSAASASTGIVATPATGQAVLSAASPSSSRPATRKRNPVTKPLPQPEDVVDVPVPILPPTGRSTRRKDVATNSASCELVRSEIVALTQPREVSQTLLADRPAPQVSKQKSSVLPNPPVKVGAPLIKKLAKAVPNKEVQDAPQRRPSSFLDVTGHLFSRFFVIFVLGLGVWTSFYNSRGRPQVAENSRIISEVEKLEEFVTKTGKWLQVQLEVVDMKVGREVGDLKKELRKELEKHHSHVDKEVRNLKENFEKVSAALDGLFSTESLLTRKEALELIKDVADQRAAQGEGRALSLDDVRAAAKQVVIREIQRHSADGIGRVDYALASGGGRVVEHSEGYFQVRGGDWRNLLSILPGTNRRLGLSDMVLKPSFGEPGQCLPLKGDDVWVDISLRTTIHPDAVTLEHVSKFQELTLFWTSSAASERCCSVNWRWRMIYRAHQRSSVYTVGSTIVDRSIRRR</sequence>
<organism evidence="7 8">
    <name type="scientific">Riccia fluitans</name>
    <dbReference type="NCBI Taxonomy" id="41844"/>
    <lineage>
        <taxon>Eukaryota</taxon>
        <taxon>Viridiplantae</taxon>
        <taxon>Streptophyta</taxon>
        <taxon>Embryophyta</taxon>
        <taxon>Marchantiophyta</taxon>
        <taxon>Marchantiopsida</taxon>
        <taxon>Marchantiidae</taxon>
        <taxon>Marchantiales</taxon>
        <taxon>Ricciaceae</taxon>
        <taxon>Riccia</taxon>
    </lineage>
</organism>
<feature type="compositionally biased region" description="Polar residues" evidence="5">
    <location>
        <begin position="1"/>
        <end position="10"/>
    </location>
</feature>
<dbReference type="PANTHER" id="PTHR12911:SF8">
    <property type="entry name" value="KLAROID PROTEIN-RELATED"/>
    <property type="match status" value="1"/>
</dbReference>
<accession>A0ABD1YBF2</accession>
<evidence type="ECO:0000256" key="4">
    <source>
        <dbReference type="ARBA" id="ARBA00023136"/>
    </source>
</evidence>
<proteinExistence type="predicted"/>
<evidence type="ECO:0000259" key="6">
    <source>
        <dbReference type="Pfam" id="PF07738"/>
    </source>
</evidence>
<evidence type="ECO:0000313" key="8">
    <source>
        <dbReference type="Proteomes" id="UP001605036"/>
    </source>
</evidence>
<dbReference type="EMBL" id="JBHFFA010000005">
    <property type="protein sequence ID" value="KAL2623986.1"/>
    <property type="molecule type" value="Genomic_DNA"/>
</dbReference>
<dbReference type="AlphaFoldDB" id="A0ABD1YBF2"/>
<evidence type="ECO:0000256" key="3">
    <source>
        <dbReference type="ARBA" id="ARBA00022989"/>
    </source>
</evidence>
<dbReference type="GO" id="GO:0016020">
    <property type="term" value="C:membrane"/>
    <property type="evidence" value="ECO:0007669"/>
    <property type="project" value="UniProtKB-SubCell"/>
</dbReference>
<dbReference type="GO" id="GO:0005635">
    <property type="term" value="C:nuclear envelope"/>
    <property type="evidence" value="ECO:0007669"/>
    <property type="project" value="UniProtKB-ARBA"/>
</dbReference>
<keyword evidence="8" id="KW-1185">Reference proteome</keyword>
<feature type="region of interest" description="Disordered" evidence="5">
    <location>
        <begin position="1"/>
        <end position="69"/>
    </location>
</feature>
<evidence type="ECO:0000313" key="7">
    <source>
        <dbReference type="EMBL" id="KAL2623986.1"/>
    </source>
</evidence>
<feature type="domain" description="SUN" evidence="6">
    <location>
        <begin position="364"/>
        <end position="407"/>
    </location>
</feature>
<dbReference type="Proteomes" id="UP001605036">
    <property type="component" value="Unassembled WGS sequence"/>
</dbReference>
<name>A0ABD1YBF2_9MARC</name>
<evidence type="ECO:0000256" key="1">
    <source>
        <dbReference type="ARBA" id="ARBA00004370"/>
    </source>
</evidence>
<comment type="caution">
    <text evidence="7">The sequence shown here is derived from an EMBL/GenBank/DDBJ whole genome shotgun (WGS) entry which is preliminary data.</text>
</comment>
<dbReference type="InterPro" id="IPR045119">
    <property type="entry name" value="SUN1-5"/>
</dbReference>
<keyword evidence="2" id="KW-0812">Transmembrane</keyword>
<dbReference type="PANTHER" id="PTHR12911">
    <property type="entry name" value="SAD1/UNC-84-LIKE PROTEIN-RELATED"/>
    <property type="match status" value="1"/>
</dbReference>